<sequence length="217" mass="22421">MTLQLSPLRRLLLVLLLGAAPVMAIHAAAHAQGVDPSDEREAKDQAEAAQRKADERAKAPPPAIPGAVSDEETSTSAHSGADLEPTAALFDSINRGSLTGAKEALNRGADIQGKNELGMSPLDMSIDLSRNDITFLLLSMRNSDSSQNAPVVASAAGTAGGSDGKDDAGRKNKHRRRGHDSELADAGTPAKPARSVRVASDGGTPKPEIGFLGFNGS</sequence>
<proteinExistence type="predicted"/>
<feature type="compositionally biased region" description="Basic and acidic residues" evidence="1">
    <location>
        <begin position="37"/>
        <end position="58"/>
    </location>
</feature>
<evidence type="ECO:0000256" key="2">
    <source>
        <dbReference type="SAM" id="SignalP"/>
    </source>
</evidence>
<feature type="region of interest" description="Disordered" evidence="1">
    <location>
        <begin position="144"/>
        <end position="217"/>
    </location>
</feature>
<protein>
    <submittedName>
        <fullName evidence="3">Ankyrin repeat domain-containing protein</fullName>
    </submittedName>
</protein>
<dbReference type="EMBL" id="JAMZEJ010000005">
    <property type="protein sequence ID" value="MCQ8241030.1"/>
    <property type="molecule type" value="Genomic_DNA"/>
</dbReference>
<name>A0ABT1VXF4_9PROT</name>
<reference evidence="3 4" key="1">
    <citation type="submission" date="2022-06" db="EMBL/GenBank/DDBJ databases">
        <title>Rhizosaccharibacter gen. nov. sp. nov. KSS12, endophytic bacteria isolated from sugarcane.</title>
        <authorList>
            <person name="Pitiwittayakul N."/>
        </authorList>
    </citation>
    <scope>NUCLEOTIDE SEQUENCE [LARGE SCALE GENOMIC DNA]</scope>
    <source>
        <strain evidence="3 4">KSS12</strain>
    </source>
</reference>
<gene>
    <name evidence="3" type="ORF">NFI88_09290</name>
</gene>
<keyword evidence="2" id="KW-0732">Signal</keyword>
<dbReference type="Proteomes" id="UP001524547">
    <property type="component" value="Unassembled WGS sequence"/>
</dbReference>
<evidence type="ECO:0000313" key="4">
    <source>
        <dbReference type="Proteomes" id="UP001524547"/>
    </source>
</evidence>
<organism evidence="3 4">
    <name type="scientific">Rhizosaccharibacter radicis</name>
    <dbReference type="NCBI Taxonomy" id="2782605"/>
    <lineage>
        <taxon>Bacteria</taxon>
        <taxon>Pseudomonadati</taxon>
        <taxon>Pseudomonadota</taxon>
        <taxon>Alphaproteobacteria</taxon>
        <taxon>Acetobacterales</taxon>
        <taxon>Acetobacteraceae</taxon>
        <taxon>Rhizosaccharibacter</taxon>
    </lineage>
</organism>
<feature type="region of interest" description="Disordered" evidence="1">
    <location>
        <begin position="32"/>
        <end position="83"/>
    </location>
</feature>
<evidence type="ECO:0000256" key="1">
    <source>
        <dbReference type="SAM" id="MobiDB-lite"/>
    </source>
</evidence>
<evidence type="ECO:0000313" key="3">
    <source>
        <dbReference type="EMBL" id="MCQ8241030.1"/>
    </source>
</evidence>
<feature type="signal peptide" evidence="2">
    <location>
        <begin position="1"/>
        <end position="31"/>
    </location>
</feature>
<feature type="chain" id="PRO_5046546545" evidence="2">
    <location>
        <begin position="32"/>
        <end position="217"/>
    </location>
</feature>
<dbReference type="RefSeq" id="WP_422919777.1">
    <property type="nucleotide sequence ID" value="NZ_JAMZEJ010000005.1"/>
</dbReference>
<accession>A0ABT1VXF4</accession>
<comment type="caution">
    <text evidence="3">The sequence shown here is derived from an EMBL/GenBank/DDBJ whole genome shotgun (WGS) entry which is preliminary data.</text>
</comment>
<keyword evidence="4" id="KW-1185">Reference proteome</keyword>